<proteinExistence type="predicted"/>
<name>A0A1U7YK28_NICSY</name>
<dbReference type="AlphaFoldDB" id="A0A1U7YK28"/>
<dbReference type="Proteomes" id="UP000189701">
    <property type="component" value="Unplaced"/>
</dbReference>
<reference evidence="2" key="1">
    <citation type="journal article" date="2013" name="Genome Biol.">
        <title>Reference genomes and transcriptomes of Nicotiana sylvestris and Nicotiana tomentosiformis.</title>
        <authorList>
            <person name="Sierro N."/>
            <person name="Battey J.N."/>
            <person name="Ouadi S."/>
            <person name="Bovet L."/>
            <person name="Goepfert S."/>
            <person name="Bakaher N."/>
            <person name="Peitsch M.C."/>
            <person name="Ivanov N.V."/>
        </authorList>
    </citation>
    <scope>NUCLEOTIDE SEQUENCE [LARGE SCALE GENOMIC DNA]</scope>
</reference>
<evidence type="ECO:0000313" key="2">
    <source>
        <dbReference type="Proteomes" id="UP000189701"/>
    </source>
</evidence>
<dbReference type="GeneID" id="104248844"/>
<dbReference type="PANTHER" id="PTHR33223">
    <property type="entry name" value="CCHC-TYPE DOMAIN-CONTAINING PROTEIN"/>
    <property type="match status" value="1"/>
</dbReference>
<evidence type="ECO:0000313" key="3">
    <source>
        <dbReference type="RefSeq" id="XP_009803473.1"/>
    </source>
</evidence>
<dbReference type="OrthoDB" id="10429852at2759"/>
<feature type="region of interest" description="Disordered" evidence="1">
    <location>
        <begin position="150"/>
        <end position="172"/>
    </location>
</feature>
<protein>
    <submittedName>
        <fullName evidence="3">Uncharacterized protein LOC104248844</fullName>
    </submittedName>
</protein>
<organism evidence="2 3">
    <name type="scientific">Nicotiana sylvestris</name>
    <name type="common">Wood tobacco</name>
    <name type="synonym">South American tobacco</name>
    <dbReference type="NCBI Taxonomy" id="4096"/>
    <lineage>
        <taxon>Eukaryota</taxon>
        <taxon>Viridiplantae</taxon>
        <taxon>Streptophyta</taxon>
        <taxon>Embryophyta</taxon>
        <taxon>Tracheophyta</taxon>
        <taxon>Spermatophyta</taxon>
        <taxon>Magnoliopsida</taxon>
        <taxon>eudicotyledons</taxon>
        <taxon>Gunneridae</taxon>
        <taxon>Pentapetalae</taxon>
        <taxon>asterids</taxon>
        <taxon>lamiids</taxon>
        <taxon>Solanales</taxon>
        <taxon>Solanaceae</taxon>
        <taxon>Nicotianoideae</taxon>
        <taxon>Nicotianeae</taxon>
        <taxon>Nicotiana</taxon>
    </lineage>
</organism>
<feature type="compositionally biased region" description="Basic and acidic residues" evidence="1">
    <location>
        <begin position="158"/>
        <end position="172"/>
    </location>
</feature>
<dbReference type="KEGG" id="nsy:104248844"/>
<evidence type="ECO:0000256" key="1">
    <source>
        <dbReference type="SAM" id="MobiDB-lite"/>
    </source>
</evidence>
<dbReference type="RefSeq" id="XP_009803473.1">
    <property type="nucleotide sequence ID" value="XM_009805171.1"/>
</dbReference>
<gene>
    <name evidence="3" type="primary">LOC104248844</name>
</gene>
<dbReference type="PANTHER" id="PTHR33223:SF11">
    <property type="entry name" value="ELEMENT PROTEIN, PUTATIVE-RELATED"/>
    <property type="match status" value="1"/>
</dbReference>
<feature type="non-terminal residue" evidence="3">
    <location>
        <position position="322"/>
    </location>
</feature>
<accession>A0A1U7YK28</accession>
<reference evidence="3" key="2">
    <citation type="submission" date="2025-08" db="UniProtKB">
        <authorList>
            <consortium name="RefSeq"/>
        </authorList>
    </citation>
    <scope>IDENTIFICATION</scope>
    <source>
        <tissue evidence="3">Leaf</tissue>
    </source>
</reference>
<sequence length="322" mass="36827">MAVKGNDLAPHKIKSVLLKKFGETPTRGALMQYSLLAEHSIDYFEILANSFIKSHVGARKVQAQKDDIFRIAQGESELLREFITRFQKERILLPVVLDECAAEALTKGLNPRSSDAFRKLKESLLEFQAMTWADVYNQYKSKIRIEDDQVGFPSSTKGQDKNREKSKDDYDSDKRTLKGQILLYEWTEDCGIGFRPADKFIVDRKTDRGRNNRSLQDKEVSGSWDPSYPKLSKYKFNVSMVELVSALRNIKEARFLRYNVEPSKAGEELPCQMINMIFGGNEINRVTFSVAKKTKVSITTSKRLQEDDITFNEDDADGLLLL</sequence>
<keyword evidence="2" id="KW-1185">Reference proteome</keyword>